<reference evidence="13" key="1">
    <citation type="submission" date="2020-07" db="EMBL/GenBank/DDBJ databases">
        <title>Clarias magur genome sequencing, assembly and annotation.</title>
        <authorList>
            <person name="Kushwaha B."/>
            <person name="Kumar R."/>
            <person name="Das P."/>
            <person name="Joshi C.G."/>
            <person name="Kumar D."/>
            <person name="Nagpure N.S."/>
            <person name="Pandey M."/>
            <person name="Agarwal S."/>
            <person name="Srivastava S."/>
            <person name="Singh M."/>
            <person name="Sahoo L."/>
            <person name="Jayasankar P."/>
            <person name="Meher P.K."/>
            <person name="Koringa P.G."/>
            <person name="Iquebal M.A."/>
            <person name="Das S.P."/>
            <person name="Bit A."/>
            <person name="Patnaik S."/>
            <person name="Patel N."/>
            <person name="Shah T.M."/>
            <person name="Hinsu A."/>
            <person name="Jena J.K."/>
        </authorList>
    </citation>
    <scope>NUCLEOTIDE SEQUENCE</scope>
    <source>
        <strain evidence="13">CIFAMagur01</strain>
        <tissue evidence="13">Testis</tissue>
    </source>
</reference>
<evidence type="ECO:0000256" key="6">
    <source>
        <dbReference type="ARBA" id="ARBA00022692"/>
    </source>
</evidence>
<dbReference type="Pfam" id="PF00201">
    <property type="entry name" value="UDPGT"/>
    <property type="match status" value="5"/>
</dbReference>
<dbReference type="EC" id="2.4.1.17" evidence="3"/>
<dbReference type="SUPFAM" id="SSF53756">
    <property type="entry name" value="UDP-Glycosyltransferase/glycogen phosphorylase"/>
    <property type="match status" value="5"/>
</dbReference>
<keyword evidence="6" id="KW-0812">Transmembrane</keyword>
<protein>
    <recommendedName>
        <fullName evidence="3">glucuronosyltransferase</fullName>
        <ecNumber evidence="3">2.4.1.17</ecNumber>
    </recommendedName>
</protein>
<dbReference type="FunFam" id="3.40.50.2000:FF:000066">
    <property type="entry name" value="UDP-glucuronosyltransferase 1-1"/>
    <property type="match status" value="2"/>
</dbReference>
<dbReference type="InterPro" id="IPR050271">
    <property type="entry name" value="UDP-glycosyltransferase"/>
</dbReference>
<evidence type="ECO:0000256" key="5">
    <source>
        <dbReference type="ARBA" id="ARBA00022679"/>
    </source>
</evidence>
<keyword evidence="10" id="KW-0472">Membrane</keyword>
<dbReference type="Gene3D" id="3.40.50.2000">
    <property type="entry name" value="Glycogen Phosphorylase B"/>
    <property type="match status" value="6"/>
</dbReference>
<dbReference type="AlphaFoldDB" id="A0A8J4XBG5"/>
<organism evidence="13 14">
    <name type="scientific">Clarias magur</name>
    <name type="common">Asian catfish</name>
    <name type="synonym">Macropteronotus magur</name>
    <dbReference type="NCBI Taxonomy" id="1594786"/>
    <lineage>
        <taxon>Eukaryota</taxon>
        <taxon>Metazoa</taxon>
        <taxon>Chordata</taxon>
        <taxon>Craniata</taxon>
        <taxon>Vertebrata</taxon>
        <taxon>Euteleostomi</taxon>
        <taxon>Actinopterygii</taxon>
        <taxon>Neopterygii</taxon>
        <taxon>Teleostei</taxon>
        <taxon>Ostariophysi</taxon>
        <taxon>Siluriformes</taxon>
        <taxon>Clariidae</taxon>
        <taxon>Clarias</taxon>
    </lineage>
</organism>
<evidence type="ECO:0000256" key="7">
    <source>
        <dbReference type="ARBA" id="ARBA00022729"/>
    </source>
</evidence>
<dbReference type="CDD" id="cd03784">
    <property type="entry name" value="GT1_Gtf-like"/>
    <property type="match status" value="2"/>
</dbReference>
<dbReference type="FunFam" id="3.40.50.2000:FF:000001">
    <property type="entry name" value="UDP-glucuronosyltransferase"/>
    <property type="match status" value="2"/>
</dbReference>
<dbReference type="Proteomes" id="UP000727407">
    <property type="component" value="Unassembled WGS sequence"/>
</dbReference>
<dbReference type="InterPro" id="IPR035595">
    <property type="entry name" value="UDP_glycos_trans_CS"/>
</dbReference>
<dbReference type="InterPro" id="IPR002213">
    <property type="entry name" value="UDP_glucos_trans"/>
</dbReference>
<keyword evidence="9" id="KW-1133">Transmembrane helix</keyword>
<feature type="non-terminal residue" evidence="13">
    <location>
        <position position="1"/>
    </location>
</feature>
<dbReference type="GO" id="GO:0015020">
    <property type="term" value="F:glucuronosyltransferase activity"/>
    <property type="evidence" value="ECO:0007669"/>
    <property type="project" value="UniProtKB-EC"/>
</dbReference>
<evidence type="ECO:0000256" key="12">
    <source>
        <dbReference type="ARBA" id="ARBA00037847"/>
    </source>
</evidence>
<proteinExistence type="inferred from homology"/>
<evidence type="ECO:0000256" key="9">
    <source>
        <dbReference type="ARBA" id="ARBA00022989"/>
    </source>
</evidence>
<keyword evidence="5" id="KW-0808">Transferase</keyword>
<comment type="caution">
    <text evidence="13">The sequence shown here is derived from an EMBL/GenBank/DDBJ whole genome shotgun (WGS) entry which is preliminary data.</text>
</comment>
<name>A0A8J4XBG5_CLAMG</name>
<keyword evidence="4" id="KW-0328">Glycosyltransferase</keyword>
<comment type="similarity">
    <text evidence="2">Belongs to the UDP-glycosyltransferase family.</text>
</comment>
<evidence type="ECO:0000313" key="14">
    <source>
        <dbReference type="Proteomes" id="UP000727407"/>
    </source>
</evidence>
<dbReference type="PANTHER" id="PTHR48043:SF140">
    <property type="entry name" value="UDP-GLUCURONOSYLTRANSFERASE 2A1"/>
    <property type="match status" value="1"/>
</dbReference>
<dbReference type="PANTHER" id="PTHR48043">
    <property type="entry name" value="EG:EG0003.4 PROTEIN-RELATED"/>
    <property type="match status" value="1"/>
</dbReference>
<evidence type="ECO:0000256" key="1">
    <source>
        <dbReference type="ARBA" id="ARBA00004586"/>
    </source>
</evidence>
<evidence type="ECO:0000256" key="4">
    <source>
        <dbReference type="ARBA" id="ARBA00022676"/>
    </source>
</evidence>
<dbReference type="FunFam" id="3.40.50.2000:FF:000081">
    <property type="entry name" value="UDP-glucuronosyltransferase 2A2"/>
    <property type="match status" value="1"/>
</dbReference>
<keyword evidence="7" id="KW-0732">Signal</keyword>
<keyword evidence="8" id="KW-0256">Endoplasmic reticulum</keyword>
<dbReference type="PROSITE" id="PS00375">
    <property type="entry name" value="UDPGT"/>
    <property type="match status" value="2"/>
</dbReference>
<dbReference type="EMBL" id="QNUK01000004">
    <property type="protein sequence ID" value="KAF5909481.1"/>
    <property type="molecule type" value="Genomic_DNA"/>
</dbReference>
<comment type="subcellular location">
    <subcellularLocation>
        <location evidence="12">Endomembrane system</location>
        <topology evidence="12">Single-pass membrane protein</topology>
    </subcellularLocation>
    <subcellularLocation>
        <location evidence="1">Endoplasmic reticulum membrane</location>
    </subcellularLocation>
</comment>
<dbReference type="OrthoDB" id="5835829at2759"/>
<dbReference type="GO" id="GO:0005789">
    <property type="term" value="C:endoplasmic reticulum membrane"/>
    <property type="evidence" value="ECO:0007669"/>
    <property type="project" value="UniProtKB-SubCell"/>
</dbReference>
<evidence type="ECO:0000256" key="8">
    <source>
        <dbReference type="ARBA" id="ARBA00022824"/>
    </source>
</evidence>
<keyword evidence="14" id="KW-1185">Reference proteome</keyword>
<sequence>KPTTLCETIGKADIWLIRTYWDFEYPRPLLPNFKFVGGLHCKPAKPLPNEMEEFVQSSGDDGIVVFSLGSLIKNITKEKVNTIALALSQIPQKVLWGYAGEKPETLAPNIKIYDWIPQNDLLGHPKTKAFVTHGGTNGIYEAIYHGVPMVGLPLFIDQPDNMNHMKTKGAAVVLDFFKMESKDLIQALKEVINNPLFPALVYSMCELQGKVLVWPAEFSHWLTIKIIINELISRGHNVTVVTHSATPSVTTDPSPGYNVEIVQVPHSKKDMMDTVNKVLTYFLYDLPNTSKIQALLKLLEFIGEMFEQNEVFCKKLFTREDLLEKLRKEQFDVVLTDPNIICGDLLAQKLNLPLVYSIRFTFASMMARMCGQLPAPPSYVPAVGLLYTDQMDFLQRVKNILFIVFNDMMFNLMARQKWNHFYTEVIDPSPGYNVEIIQVPHSKKDIKDTVNNALKFFMYDHPNTNTVHALLKFSEIMDEMFAQNRVFCRELFAREDLLEKLKQEQFDVVLTDPIVFCGDLLAQKLNLPFITSMRFTFASVITRMCGQLPAPPSYVPAVGLLYTDQMDFLQRVKNILFIVFNDVMSNLMARQKWDHLYTEVMGFLVWLSPCVSYKADCPTVMSACGGAALCLLFLFGLIQSPTCVTAGKILVWPAEFSHWLNIKVIIDELIARGHNVTVITHSATPSITTDPFPGYNVEIVQVPHSKKDMIDTLNRLLKYWTYEWPNTNMIEAVLKLIKIIDNMVEQNHVFCRELFAREDLLEKLRKEQFDVLLTDPIVVCGELLAEKLNLPFIHSLRFSFGSVIERTCGQLPAPSSYVPSIGLLYTDHMDFPQRVKNMLFNIFNDIVFNLMARVKWDHFYTEVMAGKVLIWPAEYSHWLNIKVIIDELIARGHNVTVVTHSATPSIPTDPSQNYNVEIVQVPYSKKDAIDVWNKILTYWTYDLPNTNIIQAVLKLTKIIDNMVEQNRVFCRELFAHKDLLEKWRKEQFDVLLTDPIVSCGELLAEKLNLPVIHSLRFTFGSVMERTCGQLPAPPSYVPSVGLLYTDHMDFLQRVKNILFIVFNDIVFNLMARVKWNQFYTEVMGKPTTLCESLGKADIWLIRTYWDFEYPRPLLPNFKFVGGLHCKPAKPLPKEMEDFVQSSGNDGIVVFSLGSMVKNLTKDRANAIASALGQIPQKVLWRYAGKKPETLGPNTRIYDWIPQNDLLGHPKTKAFVTHAGTNGLYEAIHHGVPMVGLPLFGDQHDNIFHMQTKGAAIVLDFNKMESKDLTKALNDVINNPS</sequence>
<evidence type="ECO:0000256" key="3">
    <source>
        <dbReference type="ARBA" id="ARBA00012544"/>
    </source>
</evidence>
<evidence type="ECO:0000256" key="10">
    <source>
        <dbReference type="ARBA" id="ARBA00023136"/>
    </source>
</evidence>
<feature type="non-terminal residue" evidence="13">
    <location>
        <position position="1280"/>
    </location>
</feature>
<accession>A0A8J4XBG5</accession>
<gene>
    <name evidence="13" type="ORF">DAT39_000791</name>
</gene>
<evidence type="ECO:0000256" key="11">
    <source>
        <dbReference type="ARBA" id="ARBA00023180"/>
    </source>
</evidence>
<keyword evidence="11" id="KW-0325">Glycoprotein</keyword>
<evidence type="ECO:0000256" key="2">
    <source>
        <dbReference type="ARBA" id="ARBA00009995"/>
    </source>
</evidence>
<evidence type="ECO:0000313" key="13">
    <source>
        <dbReference type="EMBL" id="KAF5909481.1"/>
    </source>
</evidence>